<dbReference type="InterPro" id="IPR001148">
    <property type="entry name" value="CA_dom"/>
</dbReference>
<reference evidence="9" key="1">
    <citation type="journal article" date="2023" name="Nat. Commun.">
        <title>Diploid and tetraploid genomes of Acorus and the evolution of monocots.</title>
        <authorList>
            <person name="Ma L."/>
            <person name="Liu K.W."/>
            <person name="Li Z."/>
            <person name="Hsiao Y.Y."/>
            <person name="Qi Y."/>
            <person name="Fu T."/>
            <person name="Tang G.D."/>
            <person name="Zhang D."/>
            <person name="Sun W.H."/>
            <person name="Liu D.K."/>
            <person name="Li Y."/>
            <person name="Chen G.Z."/>
            <person name="Liu X.D."/>
            <person name="Liao X.Y."/>
            <person name="Jiang Y.T."/>
            <person name="Yu X."/>
            <person name="Hao Y."/>
            <person name="Huang J."/>
            <person name="Zhao X.W."/>
            <person name="Ke S."/>
            <person name="Chen Y.Y."/>
            <person name="Wu W.L."/>
            <person name="Hsu J.L."/>
            <person name="Lin Y.F."/>
            <person name="Huang M.D."/>
            <person name="Li C.Y."/>
            <person name="Huang L."/>
            <person name="Wang Z.W."/>
            <person name="Zhao X."/>
            <person name="Zhong W.Y."/>
            <person name="Peng D.H."/>
            <person name="Ahmad S."/>
            <person name="Lan S."/>
            <person name="Zhang J.S."/>
            <person name="Tsai W.C."/>
            <person name="Van de Peer Y."/>
            <person name="Liu Z.J."/>
        </authorList>
    </citation>
    <scope>NUCLEOTIDE SEQUENCE</scope>
    <source>
        <strain evidence="9">SCP</strain>
    </source>
</reference>
<dbReference type="CDD" id="cd03124">
    <property type="entry name" value="alpha_CA_prokaryotic_like"/>
    <property type="match status" value="1"/>
</dbReference>
<comment type="caution">
    <text evidence="9">The sequence shown here is derived from an EMBL/GenBank/DDBJ whole genome shotgun (WGS) entry which is preliminary data.</text>
</comment>
<comment type="similarity">
    <text evidence="6">Belongs to the alpha-carbonic anhydrase family.</text>
</comment>
<keyword evidence="4 6" id="KW-0862">Zinc</keyword>
<dbReference type="EMBL" id="JAUJYN010000009">
    <property type="protein sequence ID" value="KAK1264160.1"/>
    <property type="molecule type" value="Genomic_DNA"/>
</dbReference>
<dbReference type="Pfam" id="PF00194">
    <property type="entry name" value="Carb_anhydrase"/>
    <property type="match status" value="1"/>
</dbReference>
<evidence type="ECO:0000256" key="2">
    <source>
        <dbReference type="ARBA" id="ARBA00012925"/>
    </source>
</evidence>
<dbReference type="InterPro" id="IPR023561">
    <property type="entry name" value="Carbonic_anhydrase_a-class"/>
</dbReference>
<feature type="compositionally biased region" description="Low complexity" evidence="7">
    <location>
        <begin position="239"/>
        <end position="248"/>
    </location>
</feature>
<evidence type="ECO:0000313" key="10">
    <source>
        <dbReference type="Proteomes" id="UP001179952"/>
    </source>
</evidence>
<dbReference type="SUPFAM" id="SSF51069">
    <property type="entry name" value="Carbonic anhydrase"/>
    <property type="match status" value="1"/>
</dbReference>
<dbReference type="SMART" id="SM01057">
    <property type="entry name" value="Carb_anhydrase"/>
    <property type="match status" value="1"/>
</dbReference>
<dbReference type="InterPro" id="IPR041891">
    <property type="entry name" value="Alpha_CA_prokaryot-like"/>
</dbReference>
<keyword evidence="10" id="KW-1185">Reference proteome</keyword>
<dbReference type="PROSITE" id="PS00162">
    <property type="entry name" value="ALPHA_CA_1"/>
    <property type="match status" value="1"/>
</dbReference>
<dbReference type="EC" id="4.2.1.1" evidence="2 6"/>
<dbReference type="Proteomes" id="UP001179952">
    <property type="component" value="Unassembled WGS sequence"/>
</dbReference>
<evidence type="ECO:0000256" key="7">
    <source>
        <dbReference type="SAM" id="MobiDB-lite"/>
    </source>
</evidence>
<evidence type="ECO:0000259" key="8">
    <source>
        <dbReference type="PROSITE" id="PS51144"/>
    </source>
</evidence>
<reference evidence="9" key="2">
    <citation type="submission" date="2023-06" db="EMBL/GenBank/DDBJ databases">
        <authorList>
            <person name="Ma L."/>
            <person name="Liu K.-W."/>
            <person name="Li Z."/>
            <person name="Hsiao Y.-Y."/>
            <person name="Qi Y."/>
            <person name="Fu T."/>
            <person name="Tang G."/>
            <person name="Zhang D."/>
            <person name="Sun W.-H."/>
            <person name="Liu D.-K."/>
            <person name="Li Y."/>
            <person name="Chen G.-Z."/>
            <person name="Liu X.-D."/>
            <person name="Liao X.-Y."/>
            <person name="Jiang Y.-T."/>
            <person name="Yu X."/>
            <person name="Hao Y."/>
            <person name="Huang J."/>
            <person name="Zhao X.-W."/>
            <person name="Ke S."/>
            <person name="Chen Y.-Y."/>
            <person name="Wu W.-L."/>
            <person name="Hsu J.-L."/>
            <person name="Lin Y.-F."/>
            <person name="Huang M.-D."/>
            <person name="Li C.-Y."/>
            <person name="Huang L."/>
            <person name="Wang Z.-W."/>
            <person name="Zhao X."/>
            <person name="Zhong W.-Y."/>
            <person name="Peng D.-H."/>
            <person name="Ahmad S."/>
            <person name="Lan S."/>
            <person name="Zhang J.-S."/>
            <person name="Tsai W.-C."/>
            <person name="Van De Peer Y."/>
            <person name="Liu Z.-J."/>
        </authorList>
    </citation>
    <scope>NUCLEOTIDE SEQUENCE</scope>
    <source>
        <strain evidence="9">SCP</strain>
        <tissue evidence="9">Leaves</tissue>
    </source>
</reference>
<evidence type="ECO:0000313" key="9">
    <source>
        <dbReference type="EMBL" id="KAK1264160.1"/>
    </source>
</evidence>
<dbReference type="PROSITE" id="PS51144">
    <property type="entry name" value="ALPHA_CA_2"/>
    <property type="match status" value="1"/>
</dbReference>
<gene>
    <name evidence="9" type="ORF">QJS04_geneDACA008510</name>
</gene>
<dbReference type="PANTHER" id="PTHR18952">
    <property type="entry name" value="CARBONIC ANHYDRASE"/>
    <property type="match status" value="1"/>
</dbReference>
<dbReference type="Gene3D" id="3.10.200.10">
    <property type="entry name" value="Alpha carbonic anhydrase"/>
    <property type="match status" value="1"/>
</dbReference>
<feature type="region of interest" description="Disordered" evidence="7">
    <location>
        <begin position="237"/>
        <end position="262"/>
    </location>
</feature>
<keyword evidence="5 6" id="KW-0456">Lyase</keyword>
<dbReference type="AlphaFoldDB" id="A0AAV9AJL6"/>
<evidence type="ECO:0000256" key="4">
    <source>
        <dbReference type="ARBA" id="ARBA00022833"/>
    </source>
</evidence>
<organism evidence="9 10">
    <name type="scientific">Acorus gramineus</name>
    <name type="common">Dwarf sweet flag</name>
    <dbReference type="NCBI Taxonomy" id="55184"/>
    <lineage>
        <taxon>Eukaryota</taxon>
        <taxon>Viridiplantae</taxon>
        <taxon>Streptophyta</taxon>
        <taxon>Embryophyta</taxon>
        <taxon>Tracheophyta</taxon>
        <taxon>Spermatophyta</taxon>
        <taxon>Magnoliopsida</taxon>
        <taxon>Liliopsida</taxon>
        <taxon>Acoraceae</taxon>
        <taxon>Acorus</taxon>
    </lineage>
</organism>
<sequence>MGPDHWGSLSPDYYACSSGKLQSPINIIKDNAMWNPKLEPLTRYYNSANGTLVDSGFNIQLRYDDSVGGLIIEGKNYTLKQMHWHTPSEHTIDGIRYPVELHLVHRSEDNDIAVVAILYNLGDPDPFLDQLKNPFKELTKEVCSGDEEAHVPVGLVETKSIKRNTRKYFRYMGSLTTPPCTEKVIWSILGKVRELSMDQLVELRAPLELGYKNNSRPTQSLNGRHVYLFDEKYPNNLFGSGESSSNNNSDDDEDNNDDKPVP</sequence>
<proteinExistence type="inferred from homology"/>
<evidence type="ECO:0000256" key="5">
    <source>
        <dbReference type="ARBA" id="ARBA00023239"/>
    </source>
</evidence>
<comment type="function">
    <text evidence="6">Reversible hydration of carbon dioxide.</text>
</comment>
<dbReference type="PANTHER" id="PTHR18952:SF236">
    <property type="entry name" value="ALPHA CARBONIC ANHYDRASE 1, CHLOROPLASTIC"/>
    <property type="match status" value="1"/>
</dbReference>
<evidence type="ECO:0000256" key="3">
    <source>
        <dbReference type="ARBA" id="ARBA00022723"/>
    </source>
</evidence>
<dbReference type="GO" id="GO:0008270">
    <property type="term" value="F:zinc ion binding"/>
    <property type="evidence" value="ECO:0007669"/>
    <property type="project" value="UniProtKB-UniRule"/>
</dbReference>
<comment type="cofactor">
    <cofactor evidence="1 6">
        <name>Zn(2+)</name>
        <dbReference type="ChEBI" id="CHEBI:29105"/>
    </cofactor>
</comment>
<name>A0AAV9AJL6_ACOGR</name>
<protein>
    <recommendedName>
        <fullName evidence="2 6">Carbonic anhydrase</fullName>
        <ecNumber evidence="2 6">4.2.1.1</ecNumber>
    </recommendedName>
</protein>
<dbReference type="GO" id="GO:0006730">
    <property type="term" value="P:one-carbon metabolic process"/>
    <property type="evidence" value="ECO:0007669"/>
    <property type="project" value="TreeGrafter"/>
</dbReference>
<comment type="catalytic activity">
    <reaction evidence="6">
        <text>hydrogencarbonate + H(+) = CO2 + H2O</text>
        <dbReference type="Rhea" id="RHEA:10748"/>
        <dbReference type="ChEBI" id="CHEBI:15377"/>
        <dbReference type="ChEBI" id="CHEBI:15378"/>
        <dbReference type="ChEBI" id="CHEBI:16526"/>
        <dbReference type="ChEBI" id="CHEBI:17544"/>
        <dbReference type="EC" id="4.2.1.1"/>
    </reaction>
</comment>
<feature type="domain" description="Alpha-carbonic anhydrase" evidence="8">
    <location>
        <begin position="1"/>
        <end position="230"/>
    </location>
</feature>
<evidence type="ECO:0000256" key="1">
    <source>
        <dbReference type="ARBA" id="ARBA00001947"/>
    </source>
</evidence>
<dbReference type="InterPro" id="IPR018338">
    <property type="entry name" value="Carbonic_anhydrase_a-class_CS"/>
</dbReference>
<accession>A0AAV9AJL6</accession>
<keyword evidence="3 6" id="KW-0479">Metal-binding</keyword>
<evidence type="ECO:0000256" key="6">
    <source>
        <dbReference type="RuleBase" id="RU367011"/>
    </source>
</evidence>
<dbReference type="InterPro" id="IPR036398">
    <property type="entry name" value="CA_dom_sf"/>
</dbReference>
<dbReference type="GO" id="GO:0004089">
    <property type="term" value="F:carbonate dehydratase activity"/>
    <property type="evidence" value="ECO:0007669"/>
    <property type="project" value="UniProtKB-UniRule"/>
</dbReference>